<keyword evidence="1" id="KW-0812">Transmembrane</keyword>
<sequence>MLPAREDIFMRHRTSDFFFIFFIFLMNCVILSDADSWTSVTAWCVYLSSACLVCYALADFLAPAGGTDPDFKPDLTADDIAHITKVRDEKDHVAAVKALRERYPRLTLTNANDMVKSL</sequence>
<evidence type="ECO:0000256" key="1">
    <source>
        <dbReference type="SAM" id="Phobius"/>
    </source>
</evidence>
<dbReference type="Proteomes" id="UP000001473">
    <property type="component" value="Chromosome"/>
</dbReference>
<feature type="transmembrane region" description="Helical" evidence="1">
    <location>
        <begin position="17"/>
        <end position="34"/>
    </location>
</feature>
<protein>
    <submittedName>
        <fullName evidence="2">Uncharacterized protein</fullName>
    </submittedName>
</protein>
<dbReference type="KEGG" id="ckp:ckrop_1987"/>
<organism evidence="2 3">
    <name type="scientific">Corynebacterium kroppenstedtii (strain DSM 44385 / JCM 11950 / CIP 105744 / CCUG 35717)</name>
    <dbReference type="NCBI Taxonomy" id="645127"/>
    <lineage>
        <taxon>Bacteria</taxon>
        <taxon>Bacillati</taxon>
        <taxon>Actinomycetota</taxon>
        <taxon>Actinomycetes</taxon>
        <taxon>Mycobacteriales</taxon>
        <taxon>Corynebacteriaceae</taxon>
        <taxon>Corynebacterium</taxon>
    </lineage>
</organism>
<evidence type="ECO:0000313" key="2">
    <source>
        <dbReference type="EMBL" id="ACR18695.1"/>
    </source>
</evidence>
<dbReference type="EMBL" id="CP001620">
    <property type="protein sequence ID" value="ACR18695.1"/>
    <property type="molecule type" value="Genomic_DNA"/>
</dbReference>
<gene>
    <name evidence="2" type="ordered locus">ckrop_1987</name>
</gene>
<keyword evidence="1" id="KW-0472">Membrane</keyword>
<accession>C4LLJ0</accession>
<evidence type="ECO:0000313" key="3">
    <source>
        <dbReference type="Proteomes" id="UP000001473"/>
    </source>
</evidence>
<dbReference type="AlphaFoldDB" id="C4LLJ0"/>
<reference evidence="2 3" key="1">
    <citation type="journal article" date="2008" name="J. Biotechnol.">
        <title>Ultrafast pyrosequencing of Corynebacterium kroppenstedtii DSM44385 revealed insights into the physiology of a lipophilic corynebacterium that lacks mycolic acids.</title>
        <authorList>
            <person name="Tauch A."/>
            <person name="Schneider J."/>
            <person name="Szczepanowski R."/>
            <person name="Tilker A."/>
            <person name="Viehoever P."/>
            <person name="Gartemann K.-H."/>
            <person name="Arnold W."/>
            <person name="Blom J."/>
            <person name="Brinkrolf K."/>
            <person name="Brune I."/>
            <person name="Goetker S."/>
            <person name="Weisshaar B."/>
            <person name="Goesmann A."/>
            <person name="Droege M."/>
            <person name="Puehler A."/>
        </authorList>
    </citation>
    <scope>NUCLEOTIDE SEQUENCE [LARGE SCALE GENOMIC DNA]</scope>
    <source>
        <strain evidence="3">DSM 44385 / JCM 11950 / CIP 105744 / CCUG 35717</strain>
    </source>
</reference>
<keyword evidence="3" id="KW-1185">Reference proteome</keyword>
<proteinExistence type="predicted"/>
<name>C4LLJ0_CORK4</name>
<feature type="transmembrane region" description="Helical" evidence="1">
    <location>
        <begin position="40"/>
        <end position="62"/>
    </location>
</feature>
<dbReference type="HOGENOM" id="CLU_2069149_0_0_11"/>
<keyword evidence="1" id="KW-1133">Transmembrane helix</keyword>